<name>A0A8H7RA20_9FUNG</name>
<feature type="compositionally biased region" description="Low complexity" evidence="1">
    <location>
        <begin position="310"/>
        <end position="323"/>
    </location>
</feature>
<feature type="region of interest" description="Disordered" evidence="1">
    <location>
        <begin position="60"/>
        <end position="88"/>
    </location>
</feature>
<gene>
    <name evidence="2" type="ORF">INT46_001761</name>
</gene>
<dbReference type="Proteomes" id="UP000650833">
    <property type="component" value="Unassembled WGS sequence"/>
</dbReference>
<proteinExistence type="predicted"/>
<sequence length="366" mass="41145">MLSNNHSFRKLHLLGGKRSKVEPITLNSASANGNVSMDDLAFLVKRLSVQIDDLETWKEKESAKNKQTSESIPKPQQQPLLPPLPQENQYQHYNHKKDNKPKRPPTHTTIDPWASYVPQNYGALLQRLEDIESLQKCPNECCAGTGTVSSADGVPWPAPIEPFQTTNSSSFIGSSQQSLNDMLDTQYTHWCTVMRCLPLMDPVTCAHVKTVGLYAMREILKLKANQKRDLDHHYSLQLQSQQQQTCCNSTIATTTKLRESLSCLSDKSLPIKTITPAHQDMPAWMSTSETKTAIAELVPPPSVPPKETETTTTPTPSGFPSPTLLTRRRFQKWVKYKKSQRKAHTDTTSTPMAQSQTLKKIGSWFF</sequence>
<evidence type="ECO:0000256" key="1">
    <source>
        <dbReference type="SAM" id="MobiDB-lite"/>
    </source>
</evidence>
<feature type="region of interest" description="Disordered" evidence="1">
    <location>
        <begin position="297"/>
        <end position="323"/>
    </location>
</feature>
<dbReference type="OrthoDB" id="2272201at2759"/>
<keyword evidence="3" id="KW-1185">Reference proteome</keyword>
<comment type="caution">
    <text evidence="2">The sequence shown here is derived from an EMBL/GenBank/DDBJ whole genome shotgun (WGS) entry which is preliminary data.</text>
</comment>
<dbReference type="EMBL" id="JAEPRC010000148">
    <property type="protein sequence ID" value="KAG2206460.1"/>
    <property type="molecule type" value="Genomic_DNA"/>
</dbReference>
<protein>
    <submittedName>
        <fullName evidence="2">Uncharacterized protein</fullName>
    </submittedName>
</protein>
<dbReference type="AlphaFoldDB" id="A0A8H7RA20"/>
<reference evidence="2" key="1">
    <citation type="submission" date="2020-12" db="EMBL/GenBank/DDBJ databases">
        <title>Metabolic potential, ecology and presence of endohyphal bacteria is reflected in genomic diversity of Mucoromycotina.</title>
        <authorList>
            <person name="Muszewska A."/>
            <person name="Okrasinska A."/>
            <person name="Steczkiewicz K."/>
            <person name="Drgas O."/>
            <person name="Orlowska M."/>
            <person name="Perlinska-Lenart U."/>
            <person name="Aleksandrzak-Piekarczyk T."/>
            <person name="Szatraj K."/>
            <person name="Zielenkiewicz U."/>
            <person name="Pilsyk S."/>
            <person name="Malc E."/>
            <person name="Mieczkowski P."/>
            <person name="Kruszewska J.S."/>
            <person name="Biernat P."/>
            <person name="Pawlowska J."/>
        </authorList>
    </citation>
    <scope>NUCLEOTIDE SEQUENCE</scope>
    <source>
        <strain evidence="2">CBS 226.32</strain>
    </source>
</reference>
<accession>A0A8H7RA20</accession>
<evidence type="ECO:0000313" key="3">
    <source>
        <dbReference type="Proteomes" id="UP000650833"/>
    </source>
</evidence>
<organism evidence="2 3">
    <name type="scientific">Mucor plumbeus</name>
    <dbReference type="NCBI Taxonomy" id="97098"/>
    <lineage>
        <taxon>Eukaryota</taxon>
        <taxon>Fungi</taxon>
        <taxon>Fungi incertae sedis</taxon>
        <taxon>Mucoromycota</taxon>
        <taxon>Mucoromycotina</taxon>
        <taxon>Mucoromycetes</taxon>
        <taxon>Mucorales</taxon>
        <taxon>Mucorineae</taxon>
        <taxon>Mucoraceae</taxon>
        <taxon>Mucor</taxon>
    </lineage>
</organism>
<evidence type="ECO:0000313" key="2">
    <source>
        <dbReference type="EMBL" id="KAG2206460.1"/>
    </source>
</evidence>